<dbReference type="Proteomes" id="UP001168098">
    <property type="component" value="Unassembled WGS sequence"/>
</dbReference>
<dbReference type="AlphaFoldDB" id="A0AA39DKM8"/>
<sequence>MTTIYHSFSSNSTHSEKLDSISPKLHVAVTKHGFESNLPVMNSILDMYCRCSLFSKLCLLAIFTARNLLTGLLENIGRLSRLIHLDFHQNSDYAGISSIPASIKGCCSLVEFYMGITCCLCYQQRLRHFLF</sequence>
<dbReference type="InterPro" id="IPR032675">
    <property type="entry name" value="LRR_dom_sf"/>
</dbReference>
<dbReference type="Gene3D" id="3.80.10.10">
    <property type="entry name" value="Ribonuclease Inhibitor"/>
    <property type="match status" value="1"/>
</dbReference>
<gene>
    <name evidence="1" type="ORF">PVL29_017549</name>
</gene>
<keyword evidence="2" id="KW-1185">Reference proteome</keyword>
<evidence type="ECO:0000313" key="2">
    <source>
        <dbReference type="Proteomes" id="UP001168098"/>
    </source>
</evidence>
<evidence type="ECO:0000313" key="1">
    <source>
        <dbReference type="EMBL" id="KAJ9685552.1"/>
    </source>
</evidence>
<name>A0AA39DKM8_VITRO</name>
<reference evidence="1 2" key="1">
    <citation type="journal article" date="2023" name="BMC Biotechnol.">
        <title>Vitis rotundifolia cv Carlos genome sequencing.</title>
        <authorList>
            <person name="Huff M."/>
            <person name="Hulse-Kemp A."/>
            <person name="Scheffler B."/>
            <person name="Youngblood R."/>
            <person name="Simpson S."/>
            <person name="Babiker E."/>
            <person name="Staton M."/>
        </authorList>
    </citation>
    <scope>NUCLEOTIDE SEQUENCE [LARGE SCALE GENOMIC DNA]</scope>
    <source>
        <tissue evidence="1">Leaf</tissue>
    </source>
</reference>
<dbReference type="EMBL" id="JARBHA010000013">
    <property type="protein sequence ID" value="KAJ9685552.1"/>
    <property type="molecule type" value="Genomic_DNA"/>
</dbReference>
<organism evidence="1 2">
    <name type="scientific">Vitis rotundifolia</name>
    <name type="common">Muscadine grape</name>
    <dbReference type="NCBI Taxonomy" id="103349"/>
    <lineage>
        <taxon>Eukaryota</taxon>
        <taxon>Viridiplantae</taxon>
        <taxon>Streptophyta</taxon>
        <taxon>Embryophyta</taxon>
        <taxon>Tracheophyta</taxon>
        <taxon>Spermatophyta</taxon>
        <taxon>Magnoliopsida</taxon>
        <taxon>eudicotyledons</taxon>
        <taxon>Gunneridae</taxon>
        <taxon>Pentapetalae</taxon>
        <taxon>rosids</taxon>
        <taxon>Vitales</taxon>
        <taxon>Vitaceae</taxon>
        <taxon>Viteae</taxon>
        <taxon>Vitis</taxon>
    </lineage>
</organism>
<accession>A0AA39DKM8</accession>
<proteinExistence type="predicted"/>
<protein>
    <submittedName>
        <fullName evidence="1">Uncharacterized protein</fullName>
    </submittedName>
</protein>
<comment type="caution">
    <text evidence="1">The sequence shown here is derived from an EMBL/GenBank/DDBJ whole genome shotgun (WGS) entry which is preliminary data.</text>
</comment>